<evidence type="ECO:0000256" key="2">
    <source>
        <dbReference type="ARBA" id="ARBA00004870"/>
    </source>
</evidence>
<accession>A0A6L5Z357</accession>
<evidence type="ECO:0000256" key="8">
    <source>
        <dbReference type="ARBA" id="ARBA00022741"/>
    </source>
</evidence>
<dbReference type="Pfam" id="PF02606">
    <property type="entry name" value="LpxK"/>
    <property type="match status" value="1"/>
</dbReference>
<evidence type="ECO:0000256" key="12">
    <source>
        <dbReference type="ARBA" id="ARBA00029757"/>
    </source>
</evidence>
<dbReference type="AlphaFoldDB" id="A0A6L5Z357"/>
<dbReference type="SUPFAM" id="SSF52540">
    <property type="entry name" value="P-loop containing nucleoside triphosphate hydrolases"/>
    <property type="match status" value="1"/>
</dbReference>
<dbReference type="EMBL" id="WIND01000011">
    <property type="protein sequence ID" value="MSU90719.1"/>
    <property type="molecule type" value="Genomic_DNA"/>
</dbReference>
<sequence length="315" mass="32134">MAARALAPAAALWAALTARRVARPPKLRPGVPVICVGNLTAGGTGKTPVVSALLEHFAERGIAAHALSRGYGGSLPGPVRVDPAAHTAAEVGDEPLLLAGFGPAWVARDRAAGAAAAEAAGARVIVLDDGFQNPDLAKDLSLLVVDAEAGFGNGRVIPAGPLREPVAAGLARADLVLLLGPAPARARVLAQWPQLRAVPLAEGSLQPLPTGMSWPGLRCLAFAGIGRPGKFFASLRATGAEVVATRAFPDHAAYSRAVVERLLREAAALGAQPVTTEKDAVRLPADLRPQVLTLPVRLALAERGALDAALGALAL</sequence>
<dbReference type="Proteomes" id="UP000474957">
    <property type="component" value="Unassembled WGS sequence"/>
</dbReference>
<evidence type="ECO:0000313" key="14">
    <source>
        <dbReference type="EMBL" id="MSU90719.1"/>
    </source>
</evidence>
<dbReference type="NCBIfam" id="TIGR00682">
    <property type="entry name" value="lpxK"/>
    <property type="match status" value="1"/>
</dbReference>
<dbReference type="GO" id="GO:0009029">
    <property type="term" value="F:lipid-A 4'-kinase activity"/>
    <property type="evidence" value="ECO:0007669"/>
    <property type="project" value="UniProtKB-UniRule"/>
</dbReference>
<comment type="caution">
    <text evidence="14">The sequence shown here is derived from an EMBL/GenBank/DDBJ whole genome shotgun (WGS) entry which is preliminary data.</text>
</comment>
<dbReference type="InterPro" id="IPR003758">
    <property type="entry name" value="LpxK"/>
</dbReference>
<evidence type="ECO:0000256" key="1">
    <source>
        <dbReference type="ARBA" id="ARBA00002274"/>
    </source>
</evidence>
<feature type="binding site" evidence="13">
    <location>
        <begin position="40"/>
        <end position="47"/>
    </location>
    <ligand>
        <name>ATP</name>
        <dbReference type="ChEBI" id="CHEBI:30616"/>
    </ligand>
</feature>
<dbReference type="GO" id="GO:0009245">
    <property type="term" value="P:lipid A biosynthetic process"/>
    <property type="evidence" value="ECO:0007669"/>
    <property type="project" value="UniProtKB-UniRule"/>
</dbReference>
<comment type="pathway">
    <text evidence="2 13">Glycolipid biosynthesis; lipid IV(A) biosynthesis; lipid IV(A) from (3R)-3-hydroxytetradecanoyl-[acyl-carrier-protein] and UDP-N-acetyl-alpha-D-glucosamine: step 6/6.</text>
</comment>
<evidence type="ECO:0000256" key="9">
    <source>
        <dbReference type="ARBA" id="ARBA00022777"/>
    </source>
</evidence>
<keyword evidence="5 13" id="KW-0444">Lipid biosynthesis</keyword>
<protein>
    <recommendedName>
        <fullName evidence="4 13">Tetraacyldisaccharide 4'-kinase</fullName>
        <ecNumber evidence="3 13">2.7.1.130</ecNumber>
    </recommendedName>
    <alternativeName>
        <fullName evidence="12 13">Lipid A 4'-kinase</fullName>
    </alternativeName>
</protein>
<evidence type="ECO:0000256" key="13">
    <source>
        <dbReference type="HAMAP-Rule" id="MF_00409"/>
    </source>
</evidence>
<evidence type="ECO:0000256" key="4">
    <source>
        <dbReference type="ARBA" id="ARBA00016436"/>
    </source>
</evidence>
<dbReference type="GO" id="GO:0009244">
    <property type="term" value="P:lipopolysaccharide core region biosynthetic process"/>
    <property type="evidence" value="ECO:0007669"/>
    <property type="project" value="TreeGrafter"/>
</dbReference>
<comment type="catalytic activity">
    <reaction evidence="13">
        <text>a lipid A disaccharide + ATP = a lipid IVA + ADP + H(+)</text>
        <dbReference type="Rhea" id="RHEA:67840"/>
        <dbReference type="ChEBI" id="CHEBI:15378"/>
        <dbReference type="ChEBI" id="CHEBI:30616"/>
        <dbReference type="ChEBI" id="CHEBI:176343"/>
        <dbReference type="ChEBI" id="CHEBI:176425"/>
        <dbReference type="ChEBI" id="CHEBI:456216"/>
        <dbReference type="EC" id="2.7.1.130"/>
    </reaction>
</comment>
<keyword evidence="10 13" id="KW-0067">ATP-binding</keyword>
<evidence type="ECO:0000256" key="3">
    <source>
        <dbReference type="ARBA" id="ARBA00012071"/>
    </source>
</evidence>
<evidence type="ECO:0000256" key="11">
    <source>
        <dbReference type="ARBA" id="ARBA00023098"/>
    </source>
</evidence>
<keyword evidence="8 13" id="KW-0547">Nucleotide-binding</keyword>
<keyword evidence="9 13" id="KW-0418">Kinase</keyword>
<dbReference type="PANTHER" id="PTHR42724:SF1">
    <property type="entry name" value="TETRAACYLDISACCHARIDE 4'-KINASE, MITOCHONDRIAL-RELATED"/>
    <property type="match status" value="1"/>
</dbReference>
<dbReference type="GO" id="GO:0005524">
    <property type="term" value="F:ATP binding"/>
    <property type="evidence" value="ECO:0007669"/>
    <property type="project" value="UniProtKB-UniRule"/>
</dbReference>
<dbReference type="UniPathway" id="UPA00359">
    <property type="reaction ID" value="UER00482"/>
</dbReference>
<comment type="function">
    <text evidence="1 13">Transfers the gamma-phosphate of ATP to the 4'-position of a tetraacyldisaccharide 1-phosphate intermediate (termed DS-1-P) to form tetraacyldisaccharide 1,4'-bis-phosphate (lipid IVA).</text>
</comment>
<evidence type="ECO:0000256" key="6">
    <source>
        <dbReference type="ARBA" id="ARBA00022556"/>
    </source>
</evidence>
<keyword evidence="7 13" id="KW-0808">Transferase</keyword>
<keyword evidence="6 13" id="KW-0441">Lipid A biosynthesis</keyword>
<keyword evidence="15" id="KW-1185">Reference proteome</keyword>
<dbReference type="PANTHER" id="PTHR42724">
    <property type="entry name" value="TETRAACYLDISACCHARIDE 4'-KINASE"/>
    <property type="match status" value="1"/>
</dbReference>
<evidence type="ECO:0000256" key="7">
    <source>
        <dbReference type="ARBA" id="ARBA00022679"/>
    </source>
</evidence>
<organism evidence="14 15">
    <name type="scientific">Halovulum marinum</name>
    <dbReference type="NCBI Taxonomy" id="2662447"/>
    <lineage>
        <taxon>Bacteria</taxon>
        <taxon>Pseudomonadati</taxon>
        <taxon>Pseudomonadota</taxon>
        <taxon>Alphaproteobacteria</taxon>
        <taxon>Rhodobacterales</taxon>
        <taxon>Paracoccaceae</taxon>
        <taxon>Halovulum</taxon>
    </lineage>
</organism>
<keyword evidence="11 13" id="KW-0443">Lipid metabolism</keyword>
<dbReference type="EC" id="2.7.1.130" evidence="3 13"/>
<evidence type="ECO:0000313" key="15">
    <source>
        <dbReference type="Proteomes" id="UP000474957"/>
    </source>
</evidence>
<dbReference type="HAMAP" id="MF_00409">
    <property type="entry name" value="LpxK"/>
    <property type="match status" value="1"/>
</dbReference>
<gene>
    <name evidence="13" type="primary">lpxK</name>
    <name evidence="14" type="ORF">GE300_14025</name>
</gene>
<dbReference type="InterPro" id="IPR027417">
    <property type="entry name" value="P-loop_NTPase"/>
</dbReference>
<evidence type="ECO:0000256" key="10">
    <source>
        <dbReference type="ARBA" id="ARBA00022840"/>
    </source>
</evidence>
<name>A0A6L5Z357_9RHOB</name>
<comment type="similarity">
    <text evidence="13">Belongs to the LpxK family.</text>
</comment>
<reference evidence="14 15" key="1">
    <citation type="submission" date="2019-10" db="EMBL/GenBank/DDBJ databases">
        <title>Cognatihalovulum marinum gen. nov. sp. nov., a new member of the family Rhodobacteraceae isolated from deep seawater of the Northwest Indian Ocean.</title>
        <authorList>
            <person name="Ruan C."/>
            <person name="Wang J."/>
            <person name="Zheng X."/>
            <person name="Song L."/>
            <person name="Zhu Y."/>
            <person name="Huang Y."/>
            <person name="Lu Z."/>
            <person name="Du W."/>
            <person name="Huang L."/>
            <person name="Dai X."/>
        </authorList>
    </citation>
    <scope>NUCLEOTIDE SEQUENCE [LARGE SCALE GENOMIC DNA]</scope>
    <source>
        <strain evidence="14 15">2CG4</strain>
    </source>
</reference>
<evidence type="ECO:0000256" key="5">
    <source>
        <dbReference type="ARBA" id="ARBA00022516"/>
    </source>
</evidence>
<dbReference type="GO" id="GO:0005886">
    <property type="term" value="C:plasma membrane"/>
    <property type="evidence" value="ECO:0007669"/>
    <property type="project" value="TreeGrafter"/>
</dbReference>
<proteinExistence type="inferred from homology"/>